<dbReference type="CDD" id="cd00030">
    <property type="entry name" value="C2"/>
    <property type="match status" value="3"/>
</dbReference>
<sequence length="1839" mass="208160">MGRLTIKVRDCRLLHSPGLPTLNPRIRVVVDDVYKFHTRSKKYTRTPKFNETFTVGNTHRLAIVELQAYHCLGPGSSVEDEHLLGSCRLSIERLLQGQKQTSQYFLAAKDGTGLAGAVTITLMTDIQGGMIPVLDKNEEKDCVQRLLRFLLRCDKSLLGDIDLLMSSIKGLSATARPRTSNTLLGVNPRQSLLSDSYATFWELMETLCAKYHCKEEPTYTLSLLVDGCTGLDRPTLYLPSYAVIAIRSPLQDFATPQRLFTPNPVWGGADSTTQFDVVDPETFALDIILYQVSTTLGWEEVALAQVSVSALTCNCASARQIFLFDRKPSFEPSIKGMVHLLLRPHNFGLSPTMQMKEYIDRFHERLNRFFYRYDHKRIPQVDMLLRSRLNGLDELMNELEIEYGREPGTMELWISVLEVSSLQLDAISELGERNVIVVVSMGDQVLRTDPKRVVVNSRTVFGETFVLDVARETDMIKLEVVQAGHENIVYGCIDFSCLWMQRGVRNNRTLYLVGNAGTNDAYLSGLIGVSLYSEQLGQAYSVDTHAIRMYAGRLRRYLHLRAPEKLHLVDIVVDTVFDIEGFLTDVAKEYGEEDASYAVYCSILGCRQLSNRLGFSMKAYVVVRMGIKRYETHVVRNSTEPDFFEFFEFVIDRLSENPITIVVMDQYDLSDDREVGRVTIPLNTIELEKQYHQWLPLQKPDNSGVAGIVGVKYTVRNLHLRDKRHIDGVKKKSLEDRSHHRLRSQNTSISYADRAGRRGNIFSRLGIWRNTFARVTANVFPRWRTSNNSSFVISDDGSGVSSDQESSVQTSMNIIDDSIHSVNEFCSASRLELTQTPSLTLFLTQKQGEILTEASSPLLTRTFSSNNQMQLYVRVLYCEDLDDKRRIPPSPYVMLSTLEKTHRTKTAFLTRSPKYNEMLVFPITDPARDYLSITVITETCYGKKCLGHCMLSMKNVQNRTPRTRRVPLVVMPHRPSAMERGTICLTLLGENFGLDHMPSIDAENRFSCLLRKMLASQAPQQLHRVQWYIGEYSLRENELLEKIFTMRNTTDEEEVAANVKLKVKSVTQLYLNDKLVVSGACFVKVKVGRKTLHRTRAVLAANGCFTIEEECCLTILHPTKRTLRITVNVDIDGKHNCGACELSLLDLHQNVVQERTHFIVKNPGFLTATPVGYITISLLSDNFGTLVSPMDKSDDSQYVRLRDYYYYYLREQLHMVDVKYSGIFNVEAYIQRLTERYGKEPGSYHLQVEVIRCRSPVVKSGSLYCIIQVGLSHFRTNIVQGSGEYVFLEHFDVLIGLPEKEEVKLIVKAVGERGATGVEVGRTALPLNNIVRGKETHLKLPLVYKAQARGASFLGFIEVSLFTRDFGALTEQQIDFVENSIYQRLEREILRRYPREMHRLPSIIAASQEQNEHVQNSAMIIASQSAEASSSSYVCVRLLGLHDFPGDKAYIKVKLGNGRTLLRTSTLAGEHLARINKEFTIDSSVDIENSIITLKLAVVKLLKSCVLCSCDFMIAQCPSGGVLRKWLRLFDSKGEPLGKLGIQVEVPASFERRSPLRNDQDLNQVEAIVDDVSSLLLKYSPKDLRKLDVVLDRADDLRTIHSQLRQLLAPQVRATVYCEVHRTKLLNPVKGHLTVETVVNEDVVRVLERKLVVRVASDTTSSTNRVFDYPPLRIDITSCGALLFRIYGEGGDDGEGELCCAALSLRALLTPELYDMGEAVTVMLVKIQRQRNNVQACLAGTLTFSLKAPAFEHYPRAVLLFDGGTPNVNSAFVRYYLDRICSLLTHYDANSLMDIHKVVYEVYVARRTWEVDLPNLLCSLIERWGPEVDSFPSPPFLTM</sequence>
<dbReference type="InterPro" id="IPR000008">
    <property type="entry name" value="C2_dom"/>
</dbReference>
<dbReference type="SUPFAM" id="SSF49562">
    <property type="entry name" value="C2 domain (Calcium/lipid-binding domain, CaLB)"/>
    <property type="match status" value="4"/>
</dbReference>
<organism evidence="2 3">
    <name type="scientific">Trypanosoma rangeli</name>
    <dbReference type="NCBI Taxonomy" id="5698"/>
    <lineage>
        <taxon>Eukaryota</taxon>
        <taxon>Discoba</taxon>
        <taxon>Euglenozoa</taxon>
        <taxon>Kinetoplastea</taxon>
        <taxon>Metakinetoplastina</taxon>
        <taxon>Trypanosomatida</taxon>
        <taxon>Trypanosomatidae</taxon>
        <taxon>Trypanosoma</taxon>
        <taxon>Herpetosoma</taxon>
    </lineage>
</organism>
<dbReference type="OrthoDB" id="270970at2759"/>
<name>A0A3R7MCK1_TRYRA</name>
<reference evidence="2 3" key="1">
    <citation type="journal article" date="2018" name="BMC Genomics">
        <title>Genomic comparison of Trypanosoma conorhini and Trypanosoma rangeli to Trypanosoma cruzi strains of high and low virulence.</title>
        <authorList>
            <person name="Bradwell K.R."/>
            <person name="Koparde V.N."/>
            <person name="Matveyev A.V."/>
            <person name="Serrano M.G."/>
            <person name="Alves J.M."/>
            <person name="Parikh H."/>
            <person name="Huang B."/>
            <person name="Lee V."/>
            <person name="Espinosa-Alvarez O."/>
            <person name="Ortiz P.A."/>
            <person name="Costa-Martins A.G."/>
            <person name="Teixeira M.M."/>
            <person name="Buck G.A."/>
        </authorList>
    </citation>
    <scope>NUCLEOTIDE SEQUENCE [LARGE SCALE GENOMIC DNA]</scope>
    <source>
        <strain evidence="2 3">AM80</strain>
    </source>
</reference>
<evidence type="ECO:0000259" key="1">
    <source>
        <dbReference type="PROSITE" id="PS50004"/>
    </source>
</evidence>
<dbReference type="EMBL" id="MKGL01000001">
    <property type="protein sequence ID" value="RNF12853.1"/>
    <property type="molecule type" value="Genomic_DNA"/>
</dbReference>
<keyword evidence="3" id="KW-1185">Reference proteome</keyword>
<feature type="domain" description="C2" evidence="1">
    <location>
        <begin position="580"/>
        <end position="695"/>
    </location>
</feature>
<feature type="domain" description="C2" evidence="1">
    <location>
        <begin position="855"/>
        <end position="966"/>
    </location>
</feature>
<dbReference type="PANTHER" id="PTHR45761:SF1">
    <property type="entry name" value="EXTENDED SYNAPTOTAGMIN-LIKE PROTEIN 2, ISOFORM C"/>
    <property type="match status" value="1"/>
</dbReference>
<dbReference type="OMA" id="LEWYVGE"/>
<protein>
    <recommendedName>
        <fullName evidence="1">C2 domain-containing protein</fullName>
    </recommendedName>
</protein>
<gene>
    <name evidence="2" type="ORF">TraAM80_00009</name>
</gene>
<dbReference type="RefSeq" id="XP_029242996.1">
    <property type="nucleotide sequence ID" value="XM_029377106.1"/>
</dbReference>
<feature type="domain" description="C2" evidence="1">
    <location>
        <begin position="1"/>
        <end position="105"/>
    </location>
</feature>
<feature type="domain" description="C2" evidence="1">
    <location>
        <begin position="1227"/>
        <end position="1340"/>
    </location>
</feature>
<comment type="caution">
    <text evidence="2">The sequence shown here is derived from an EMBL/GenBank/DDBJ whole genome shotgun (WGS) entry which is preliminary data.</text>
</comment>
<evidence type="ECO:0000313" key="2">
    <source>
        <dbReference type="EMBL" id="RNF12853.1"/>
    </source>
</evidence>
<dbReference type="PANTHER" id="PTHR45761">
    <property type="entry name" value="EXTENDED SYNAPTOTAGMIN-LIKE PROTEIN 2, ISOFORM C"/>
    <property type="match status" value="1"/>
</dbReference>
<dbReference type="Proteomes" id="UP000283634">
    <property type="component" value="Unassembled WGS sequence"/>
</dbReference>
<dbReference type="InterPro" id="IPR035892">
    <property type="entry name" value="C2_domain_sf"/>
</dbReference>
<dbReference type="PROSITE" id="PS50004">
    <property type="entry name" value="C2"/>
    <property type="match status" value="4"/>
</dbReference>
<dbReference type="SMART" id="SM00239">
    <property type="entry name" value="C2"/>
    <property type="match status" value="6"/>
</dbReference>
<dbReference type="Pfam" id="PF00168">
    <property type="entry name" value="C2"/>
    <property type="match status" value="6"/>
</dbReference>
<proteinExistence type="predicted"/>
<dbReference type="Gene3D" id="2.60.40.150">
    <property type="entry name" value="C2 domain"/>
    <property type="match status" value="4"/>
</dbReference>
<dbReference type="InterPro" id="IPR051634">
    <property type="entry name" value="Extended_Synaptotagmin"/>
</dbReference>
<accession>A0A3R7MCK1</accession>
<dbReference type="GeneID" id="40323942"/>
<evidence type="ECO:0000313" key="3">
    <source>
        <dbReference type="Proteomes" id="UP000283634"/>
    </source>
</evidence>